<dbReference type="EMBL" id="KB007956">
    <property type="protein sequence ID" value="ELR18393.1"/>
    <property type="molecule type" value="Genomic_DNA"/>
</dbReference>
<proteinExistence type="predicted"/>
<dbReference type="Gene3D" id="3.80.10.10">
    <property type="entry name" value="Ribonuclease Inhibitor"/>
    <property type="match status" value="2"/>
</dbReference>
<gene>
    <name evidence="4" type="ORF">ACA1_137650</name>
</gene>
<protein>
    <submittedName>
        <fullName evidence="4">Leucine rich repeat domain containing protein</fullName>
    </submittedName>
</protein>
<evidence type="ECO:0000313" key="5">
    <source>
        <dbReference type="Proteomes" id="UP000011083"/>
    </source>
</evidence>
<keyword evidence="2" id="KW-0677">Repeat</keyword>
<dbReference type="PANTHER" id="PTHR48051">
    <property type="match status" value="1"/>
</dbReference>
<dbReference type="InterPro" id="IPR032675">
    <property type="entry name" value="LRR_dom_sf"/>
</dbReference>
<evidence type="ECO:0000256" key="1">
    <source>
        <dbReference type="ARBA" id="ARBA00022614"/>
    </source>
</evidence>
<accession>L8H0U1</accession>
<dbReference type="SUPFAM" id="SSF52047">
    <property type="entry name" value="RNI-like"/>
    <property type="match status" value="1"/>
</dbReference>
<dbReference type="GO" id="GO:0005737">
    <property type="term" value="C:cytoplasm"/>
    <property type="evidence" value="ECO:0007669"/>
    <property type="project" value="TreeGrafter"/>
</dbReference>
<dbReference type="VEuPathDB" id="AmoebaDB:ACA1_137650"/>
<dbReference type="AlphaFoldDB" id="L8H0U1"/>
<dbReference type="Proteomes" id="UP000011083">
    <property type="component" value="Unassembled WGS sequence"/>
</dbReference>
<organism evidence="4 5">
    <name type="scientific">Acanthamoeba castellanii (strain ATCC 30010 / Neff)</name>
    <dbReference type="NCBI Taxonomy" id="1257118"/>
    <lineage>
        <taxon>Eukaryota</taxon>
        <taxon>Amoebozoa</taxon>
        <taxon>Discosea</taxon>
        <taxon>Longamoebia</taxon>
        <taxon>Centramoebida</taxon>
        <taxon>Acanthamoebidae</taxon>
        <taxon>Acanthamoeba</taxon>
    </lineage>
</organism>
<dbReference type="PANTHER" id="PTHR48051:SF1">
    <property type="entry name" value="RAS SUPPRESSOR PROTEIN 1"/>
    <property type="match status" value="1"/>
</dbReference>
<dbReference type="GeneID" id="14919169"/>
<dbReference type="KEGG" id="acan:ACA1_137650"/>
<evidence type="ECO:0000313" key="4">
    <source>
        <dbReference type="EMBL" id="ELR18393.1"/>
    </source>
</evidence>
<reference evidence="4 5" key="1">
    <citation type="journal article" date="2013" name="Genome Biol.">
        <title>Genome of Acanthamoeba castellanii highlights extensive lateral gene transfer and early evolution of tyrosine kinase signaling.</title>
        <authorList>
            <person name="Clarke M."/>
            <person name="Lohan A.J."/>
            <person name="Liu B."/>
            <person name="Lagkouvardos I."/>
            <person name="Roy S."/>
            <person name="Zafar N."/>
            <person name="Bertelli C."/>
            <person name="Schilde C."/>
            <person name="Kianianmomeni A."/>
            <person name="Burglin T.R."/>
            <person name="Frech C."/>
            <person name="Turcotte B."/>
            <person name="Kopec K.O."/>
            <person name="Synnott J.M."/>
            <person name="Choo C."/>
            <person name="Paponov I."/>
            <person name="Finkler A."/>
            <person name="Soon Heng Tan C."/>
            <person name="Hutchins A.P."/>
            <person name="Weinmeier T."/>
            <person name="Rattei T."/>
            <person name="Chu J.S."/>
            <person name="Gimenez G."/>
            <person name="Irimia M."/>
            <person name="Rigden D.J."/>
            <person name="Fitzpatrick D.A."/>
            <person name="Lorenzo-Morales J."/>
            <person name="Bateman A."/>
            <person name="Chiu C.H."/>
            <person name="Tang P."/>
            <person name="Hegemann P."/>
            <person name="Fromm H."/>
            <person name="Raoult D."/>
            <person name="Greub G."/>
            <person name="Miranda-Saavedra D."/>
            <person name="Chen N."/>
            <person name="Nash P."/>
            <person name="Ginger M.L."/>
            <person name="Horn M."/>
            <person name="Schaap P."/>
            <person name="Caler L."/>
            <person name="Loftus B."/>
        </authorList>
    </citation>
    <scope>NUCLEOTIDE SEQUENCE [LARGE SCALE GENOMIC DNA]</scope>
    <source>
        <strain evidence="4 5">Neff</strain>
    </source>
</reference>
<keyword evidence="1" id="KW-0433">Leucine-rich repeat</keyword>
<dbReference type="OrthoDB" id="1708588at2759"/>
<feature type="region of interest" description="Disordered" evidence="3">
    <location>
        <begin position="420"/>
        <end position="472"/>
    </location>
</feature>
<keyword evidence="5" id="KW-1185">Reference proteome</keyword>
<name>L8H0U1_ACACF</name>
<dbReference type="RefSeq" id="XP_004340421.1">
    <property type="nucleotide sequence ID" value="XM_004340373.1"/>
</dbReference>
<evidence type="ECO:0000256" key="3">
    <source>
        <dbReference type="SAM" id="MobiDB-lite"/>
    </source>
</evidence>
<evidence type="ECO:0000256" key="2">
    <source>
        <dbReference type="ARBA" id="ARBA00022737"/>
    </source>
</evidence>
<dbReference type="InterPro" id="IPR050216">
    <property type="entry name" value="LRR_domain-containing"/>
</dbReference>
<sequence length="484" mass="54566">METELETPVMTVADLPPEVWVIVCDHLAPPDLHLLAHSCWFFRLHVLARVKHRTVRPLGLVSAPRGMRQVLKQLTTQYARLRSLDLTSWDNLSENVLRELPPTLLSLNLSYTTIASAPGINVLSANIQCLNLHYANISRKAIKKLAHLTALRQLNMSHCKEMTAALLKYVPDTVEELDLSYCPKLEFEGRAKYTVYLSLMWHHTALACKWPSGLRSLKLTGIKSATAALFSLPPTVRELDLSDSEFTFARFDFQRYLPELETLKAEDIPQFNCSSEKLWMLPDGLKSLSLRGSSADPSNLKYLPTSITSLNLANTLVTEYCSLYAQDKINFFFKDIARCMPNLRFLDLRCGYPYGSLKYGPCLRDKVDTLVLDQPMDPYAVDTLADVSDELRWRPRRECEEWHKHVELCAAERECVKLQPIDDSEDQKSSDEDEEEEDGVVKGTGYGCEVASGKHDDDTTTQDLSGDSGEDEDLANALGCLLSV</sequence>